<dbReference type="Pfam" id="PF00563">
    <property type="entry name" value="EAL"/>
    <property type="match status" value="1"/>
</dbReference>
<name>A0ABT0ZSA2_9PSEU</name>
<accession>A0ABT0ZSA2</accession>
<keyword evidence="1" id="KW-0472">Membrane</keyword>
<organism evidence="4 5">
    <name type="scientific">Pseudonocardia humida</name>
    <dbReference type="NCBI Taxonomy" id="2800819"/>
    <lineage>
        <taxon>Bacteria</taxon>
        <taxon>Bacillati</taxon>
        <taxon>Actinomycetota</taxon>
        <taxon>Actinomycetes</taxon>
        <taxon>Pseudonocardiales</taxon>
        <taxon>Pseudonocardiaceae</taxon>
        <taxon>Pseudonocardia</taxon>
    </lineage>
</organism>
<keyword evidence="1" id="KW-1133">Transmembrane helix</keyword>
<dbReference type="RefSeq" id="WP_252435188.1">
    <property type="nucleotide sequence ID" value="NZ_JAGSOV010000003.1"/>
</dbReference>
<feature type="domain" description="EAL" evidence="2">
    <location>
        <begin position="514"/>
        <end position="766"/>
    </location>
</feature>
<keyword evidence="1" id="KW-0812">Transmembrane</keyword>
<dbReference type="EMBL" id="JAGSOV010000003">
    <property type="protein sequence ID" value="MCO1653602.1"/>
    <property type="molecule type" value="Genomic_DNA"/>
</dbReference>
<dbReference type="SUPFAM" id="SSF141868">
    <property type="entry name" value="EAL domain-like"/>
    <property type="match status" value="1"/>
</dbReference>
<feature type="domain" description="GGDEF" evidence="3">
    <location>
        <begin position="376"/>
        <end position="506"/>
    </location>
</feature>
<dbReference type="NCBIfam" id="TIGR00254">
    <property type="entry name" value="GGDEF"/>
    <property type="match status" value="1"/>
</dbReference>
<dbReference type="SMART" id="SM00267">
    <property type="entry name" value="GGDEF"/>
    <property type="match status" value="1"/>
</dbReference>
<dbReference type="PROSITE" id="PS50883">
    <property type="entry name" value="EAL"/>
    <property type="match status" value="1"/>
</dbReference>
<sequence>MGLDGSPDDGPTAACARPVGPARVWAALRRPRGLVEQARWLFTLSAVLSLLSTLPKPVLTMDPDGLAVVAVAVVVLIGAWVRRYRTRHDALPLDVLEAGALTAIAAVFPNPTAVWIFTFAAVWLRALYGTALRAVLYCALVPAGVLAAVPLWADLYGGDAAAEALSMALPIPALCFTMLVARSLARSLFARDQAQQRDAALVELGRRLIGPTDGVAIDREARRVVTAICAATPGLCAMLMRGEPGGLRVLARSGPCGEEAGLLPRSVLPAGVALNEVAPCADDAAMARLVGFAGQWLFMPVAGGPDRWFAMGSADRVPGDAVVAVRSVGNQIALALRTSEAHRDLTAQALVDPLTGLANRSAFTAALAAQRDAPDRRFALLFLDLDDFKVVNDGLGHAAGDELLRHVATRLGRAVRPQDLCARLGGDEFAVLLPDSDDTALAVAQQLVRLLAAPVSVNGRLVHVGVSIGLAFATAGVSPDELLRHADAAMYAAKAAGKNRVRVFDAGLLGDDDRADFEAELAAAADAGQLEVHYQPIVSVSRGHPVAVEALVRWRHPTRGLLPPGEFVPAAERSGAIVGIGAHVLRRACAEAAGWSGPGGPLALHVNVSAAQLTEAPFLDAVRSCIADFALAPGRLVLEVTESMVLDSPAIEDALDRLIELGAAIAIDDFGTGYSALSTLRTLPLDIVKIDRSFLAGCPGRAADEAVVEAIIEVAGRLGLTVVAEGVERVEQQGFLRAVGAHAAQGYLHLRPAPAEEFARWLHGCSGNGAVELLHPPVRAAVRGAGGRWGTVAPPPAPRRTG</sequence>
<evidence type="ECO:0000313" key="4">
    <source>
        <dbReference type="EMBL" id="MCO1653602.1"/>
    </source>
</evidence>
<evidence type="ECO:0000256" key="1">
    <source>
        <dbReference type="SAM" id="Phobius"/>
    </source>
</evidence>
<dbReference type="CDD" id="cd01948">
    <property type="entry name" value="EAL"/>
    <property type="match status" value="1"/>
</dbReference>
<keyword evidence="5" id="KW-1185">Reference proteome</keyword>
<dbReference type="InterPro" id="IPR001633">
    <property type="entry name" value="EAL_dom"/>
</dbReference>
<dbReference type="Gene3D" id="3.20.20.450">
    <property type="entry name" value="EAL domain"/>
    <property type="match status" value="1"/>
</dbReference>
<dbReference type="SMART" id="SM00052">
    <property type="entry name" value="EAL"/>
    <property type="match status" value="1"/>
</dbReference>
<dbReference type="InterPro" id="IPR035919">
    <property type="entry name" value="EAL_sf"/>
</dbReference>
<dbReference type="Gene3D" id="3.30.70.270">
    <property type="match status" value="1"/>
</dbReference>
<gene>
    <name evidence="4" type="ORF">KDL28_00890</name>
</gene>
<dbReference type="InterPro" id="IPR029787">
    <property type="entry name" value="Nucleotide_cyclase"/>
</dbReference>
<feature type="transmembrane region" description="Helical" evidence="1">
    <location>
        <begin position="38"/>
        <end position="54"/>
    </location>
</feature>
<dbReference type="PANTHER" id="PTHR44757:SF2">
    <property type="entry name" value="BIOFILM ARCHITECTURE MAINTENANCE PROTEIN MBAA"/>
    <property type="match status" value="1"/>
</dbReference>
<feature type="transmembrane region" description="Helical" evidence="1">
    <location>
        <begin position="101"/>
        <end position="122"/>
    </location>
</feature>
<evidence type="ECO:0000313" key="5">
    <source>
        <dbReference type="Proteomes" id="UP001165283"/>
    </source>
</evidence>
<proteinExistence type="predicted"/>
<protein>
    <submittedName>
        <fullName evidence="4">Bifunctional diguanylate cyclase/phosphodiesterase</fullName>
    </submittedName>
</protein>
<dbReference type="Pfam" id="PF00990">
    <property type="entry name" value="GGDEF"/>
    <property type="match status" value="1"/>
</dbReference>
<comment type="caution">
    <text evidence="4">The sequence shown here is derived from an EMBL/GenBank/DDBJ whole genome shotgun (WGS) entry which is preliminary data.</text>
</comment>
<dbReference type="CDD" id="cd01949">
    <property type="entry name" value="GGDEF"/>
    <property type="match status" value="1"/>
</dbReference>
<dbReference type="SUPFAM" id="SSF55073">
    <property type="entry name" value="Nucleotide cyclase"/>
    <property type="match status" value="1"/>
</dbReference>
<feature type="transmembrane region" description="Helical" evidence="1">
    <location>
        <begin position="66"/>
        <end position="81"/>
    </location>
</feature>
<dbReference type="InterPro" id="IPR000160">
    <property type="entry name" value="GGDEF_dom"/>
</dbReference>
<reference evidence="4" key="1">
    <citation type="submission" date="2021-04" db="EMBL/GenBank/DDBJ databases">
        <title>Pseudonocardia sp. nov., isolated from sandy soil of mangrove forest.</title>
        <authorList>
            <person name="Zan Z."/>
            <person name="Huang R."/>
            <person name="Liu W."/>
        </authorList>
    </citation>
    <scope>NUCLEOTIDE SEQUENCE</scope>
    <source>
        <strain evidence="4">S2-4</strain>
    </source>
</reference>
<dbReference type="InterPro" id="IPR043128">
    <property type="entry name" value="Rev_trsase/Diguanyl_cyclase"/>
</dbReference>
<dbReference type="InterPro" id="IPR052155">
    <property type="entry name" value="Biofilm_reg_signaling"/>
</dbReference>
<dbReference type="PANTHER" id="PTHR44757">
    <property type="entry name" value="DIGUANYLATE CYCLASE DGCP"/>
    <property type="match status" value="1"/>
</dbReference>
<evidence type="ECO:0000259" key="2">
    <source>
        <dbReference type="PROSITE" id="PS50883"/>
    </source>
</evidence>
<feature type="transmembrane region" description="Helical" evidence="1">
    <location>
        <begin position="165"/>
        <end position="185"/>
    </location>
</feature>
<dbReference type="Proteomes" id="UP001165283">
    <property type="component" value="Unassembled WGS sequence"/>
</dbReference>
<dbReference type="PROSITE" id="PS50887">
    <property type="entry name" value="GGDEF"/>
    <property type="match status" value="1"/>
</dbReference>
<feature type="transmembrane region" description="Helical" evidence="1">
    <location>
        <begin position="134"/>
        <end position="153"/>
    </location>
</feature>
<evidence type="ECO:0000259" key="3">
    <source>
        <dbReference type="PROSITE" id="PS50887"/>
    </source>
</evidence>